<comment type="caution">
    <text evidence="2">The sequence shown here is derived from an EMBL/GenBank/DDBJ whole genome shotgun (WGS) entry which is preliminary data.</text>
</comment>
<protein>
    <submittedName>
        <fullName evidence="2">Recombinase family protein</fullName>
    </submittedName>
</protein>
<dbReference type="AlphaFoldDB" id="A0A940SUG8"/>
<keyword evidence="3" id="KW-1185">Reference proteome</keyword>
<dbReference type="SUPFAM" id="SSF53041">
    <property type="entry name" value="Resolvase-like"/>
    <property type="match status" value="1"/>
</dbReference>
<organism evidence="2 3">
    <name type="scientific">Vagococcus allomyrinae</name>
    <dbReference type="NCBI Taxonomy" id="2794353"/>
    <lineage>
        <taxon>Bacteria</taxon>
        <taxon>Bacillati</taxon>
        <taxon>Bacillota</taxon>
        <taxon>Bacilli</taxon>
        <taxon>Lactobacillales</taxon>
        <taxon>Enterococcaceae</taxon>
        <taxon>Vagococcus</taxon>
    </lineage>
</organism>
<sequence>MALYGYIRKNYPTKTIDQLKVMTSYACTEIFIEDEAFRADEQLINLLDTIQVEDQVVIYSLESFAKRLKDLGKILSMMKQKNIRLISLKEKIDTLHSADFYTHALLLIDFQAEYTGDLIKRGLQQSKLDGKTFGRPTINENVVDKIQVLLNSKKMTMREVAEACQVSLGTVHKYSQMKDSDTQRGGGGDKQV</sequence>
<evidence type="ECO:0000313" key="2">
    <source>
        <dbReference type="EMBL" id="MBP1040046.1"/>
    </source>
</evidence>
<dbReference type="Proteomes" id="UP000674938">
    <property type="component" value="Unassembled WGS sequence"/>
</dbReference>
<dbReference type="GO" id="GO:0003677">
    <property type="term" value="F:DNA binding"/>
    <property type="evidence" value="ECO:0007669"/>
    <property type="project" value="InterPro"/>
</dbReference>
<name>A0A940SUG8_9ENTE</name>
<proteinExistence type="predicted"/>
<dbReference type="GO" id="GO:0000150">
    <property type="term" value="F:DNA strand exchange activity"/>
    <property type="evidence" value="ECO:0007669"/>
    <property type="project" value="InterPro"/>
</dbReference>
<evidence type="ECO:0000313" key="3">
    <source>
        <dbReference type="Proteomes" id="UP000674938"/>
    </source>
</evidence>
<dbReference type="Gene3D" id="3.40.50.1390">
    <property type="entry name" value="Resolvase, N-terminal catalytic domain"/>
    <property type="match status" value="1"/>
</dbReference>
<accession>A0A940SUG8</accession>
<dbReference type="SMART" id="SM00857">
    <property type="entry name" value="Resolvase"/>
    <property type="match status" value="1"/>
</dbReference>
<feature type="domain" description="Resolvase/invertase-type recombinase catalytic" evidence="1">
    <location>
        <begin position="3"/>
        <end position="132"/>
    </location>
</feature>
<dbReference type="EMBL" id="JAEEGA010000002">
    <property type="protein sequence ID" value="MBP1040046.1"/>
    <property type="molecule type" value="Genomic_DNA"/>
</dbReference>
<dbReference type="InterPro" id="IPR006119">
    <property type="entry name" value="Resolv_N"/>
</dbReference>
<dbReference type="RefSeq" id="WP_209524943.1">
    <property type="nucleotide sequence ID" value="NZ_JAEEGA010000002.1"/>
</dbReference>
<dbReference type="Pfam" id="PF00239">
    <property type="entry name" value="Resolvase"/>
    <property type="match status" value="1"/>
</dbReference>
<gene>
    <name evidence="2" type="ORF">I6N95_03370</name>
</gene>
<evidence type="ECO:0000259" key="1">
    <source>
        <dbReference type="SMART" id="SM00857"/>
    </source>
</evidence>
<reference evidence="2" key="1">
    <citation type="submission" date="2020-12" db="EMBL/GenBank/DDBJ databases">
        <title>Vagococcus allomyrinae sp. nov. and Enterococcus lavae sp. nov., isolated from the larvae of Allomyrina dichotoma.</title>
        <authorList>
            <person name="Lee S.D."/>
        </authorList>
    </citation>
    <scope>NUCLEOTIDE SEQUENCE</scope>
    <source>
        <strain evidence="2">BWB3-3</strain>
    </source>
</reference>
<dbReference type="InterPro" id="IPR036162">
    <property type="entry name" value="Resolvase-like_N_sf"/>
</dbReference>